<feature type="transmembrane region" description="Helical" evidence="2">
    <location>
        <begin position="434"/>
        <end position="458"/>
    </location>
</feature>
<dbReference type="InterPro" id="IPR006149">
    <property type="entry name" value="EB_dom"/>
</dbReference>
<feature type="domain" description="C-type lectin" evidence="4">
    <location>
        <begin position="37"/>
        <end position="139"/>
    </location>
</feature>
<evidence type="ECO:0000313" key="6">
    <source>
        <dbReference type="Proteomes" id="UP001634394"/>
    </source>
</evidence>
<evidence type="ECO:0000259" key="4">
    <source>
        <dbReference type="PROSITE" id="PS50041"/>
    </source>
</evidence>
<feature type="signal peptide" evidence="3">
    <location>
        <begin position="1"/>
        <end position="22"/>
    </location>
</feature>
<dbReference type="EMBL" id="JBJQND010000003">
    <property type="protein sequence ID" value="KAL3881316.1"/>
    <property type="molecule type" value="Genomic_DNA"/>
</dbReference>
<keyword evidence="2" id="KW-1133">Transmembrane helix</keyword>
<dbReference type="Proteomes" id="UP001634394">
    <property type="component" value="Unassembled WGS sequence"/>
</dbReference>
<feature type="compositionally biased region" description="Polar residues" evidence="1">
    <location>
        <begin position="479"/>
        <end position="496"/>
    </location>
</feature>
<evidence type="ECO:0000313" key="5">
    <source>
        <dbReference type="EMBL" id="KAL3881316.1"/>
    </source>
</evidence>
<dbReference type="PANTHER" id="PTHR39069:SF8">
    <property type="entry name" value="FI17111P1"/>
    <property type="match status" value="1"/>
</dbReference>
<feature type="chain" id="PRO_5044725241" description="C-type lectin domain-containing protein" evidence="3">
    <location>
        <begin position="23"/>
        <end position="511"/>
    </location>
</feature>
<proteinExistence type="predicted"/>
<dbReference type="Gene3D" id="3.10.100.10">
    <property type="entry name" value="Mannose-Binding Protein A, subunit A"/>
    <property type="match status" value="1"/>
</dbReference>
<dbReference type="InterPro" id="IPR016186">
    <property type="entry name" value="C-type_lectin-like/link_sf"/>
</dbReference>
<dbReference type="SMART" id="SM00181">
    <property type="entry name" value="EGF"/>
    <property type="match status" value="7"/>
</dbReference>
<protein>
    <recommendedName>
        <fullName evidence="4">C-type lectin domain-containing protein</fullName>
    </recommendedName>
</protein>
<dbReference type="AlphaFoldDB" id="A0ABD3X4Y6"/>
<dbReference type="EMBL" id="JBJQND010000003">
    <property type="protein sequence ID" value="KAL3881315.1"/>
    <property type="molecule type" value="Genomic_DNA"/>
</dbReference>
<reference evidence="5 6" key="1">
    <citation type="submission" date="2024-11" db="EMBL/GenBank/DDBJ databases">
        <title>Chromosome-level genome assembly of the freshwater bivalve Anodonta woodiana.</title>
        <authorList>
            <person name="Chen X."/>
        </authorList>
    </citation>
    <scope>NUCLEOTIDE SEQUENCE [LARGE SCALE GENOMIC DNA]</scope>
    <source>
        <strain evidence="5">MN2024</strain>
        <tissue evidence="5">Gills</tissue>
    </source>
</reference>
<comment type="caution">
    <text evidence="5">The sequence shown here is derived from an EMBL/GenBank/DDBJ whole genome shotgun (WGS) entry which is preliminary data.</text>
</comment>
<dbReference type="SMART" id="SM00034">
    <property type="entry name" value="CLECT"/>
    <property type="match status" value="1"/>
</dbReference>
<evidence type="ECO:0000256" key="1">
    <source>
        <dbReference type="SAM" id="MobiDB-lite"/>
    </source>
</evidence>
<keyword evidence="6" id="KW-1185">Reference proteome</keyword>
<feature type="region of interest" description="Disordered" evidence="1">
    <location>
        <begin position="468"/>
        <end position="511"/>
    </location>
</feature>
<evidence type="ECO:0000256" key="2">
    <source>
        <dbReference type="SAM" id="Phobius"/>
    </source>
</evidence>
<evidence type="ECO:0000256" key="3">
    <source>
        <dbReference type="SAM" id="SignalP"/>
    </source>
</evidence>
<dbReference type="InterPro" id="IPR016187">
    <property type="entry name" value="CTDL_fold"/>
</dbReference>
<sequence length="511" mass="54832">MKIGSITRTLLFLVQFIQVATWCNNTDNFLLNGWKKYDGALYKQFGDPEKNYNSWETYCQSYGGSLATVKNAEENAFVNSIIVFGRSVLYFGLKNDGINWIWNDGTPAIYSNWNKDAAIKQPYACAYLYVNTPWSPTGCHTAFPGGICKCPVAVHCNATNPCSNPYADCTSGICQCRSGYRLSGTRCTAAVGSPCDATNGCFNPYASCVDGYCQCRPGYSKSEDHCKADVGTPCHTYYGCSNIGASCNGTCQCKSGYESNGSICKAVVGAPCDQTNGCSNPYARCTNGICDCMSGYFRNGILCKGALGSACDATNGCFSHHADCHSDTCQCMAGYSQTGTDCKAVVGTACDEINGCSNPYANCTNGICDCMLGYTTNGSICQGALGSTCDAINGCSSPYADCASGTCQCRSGYIQTGTDCKEEPTTPERHQIPVAWIVGGIIAVIVVIILVGIGIFLWRRSQYNKQTRHVTKKDKSMSQEESTNMNPTKTRQNEANGQEYEGHHLTGGEAS</sequence>
<accession>A0ABD3X4Y6</accession>
<keyword evidence="2" id="KW-0472">Membrane</keyword>
<name>A0ABD3X4Y6_SINWO</name>
<gene>
    <name evidence="5" type="ORF">ACJMK2_027768</name>
</gene>
<organism evidence="5 6">
    <name type="scientific">Sinanodonta woodiana</name>
    <name type="common">Chinese pond mussel</name>
    <name type="synonym">Anodonta woodiana</name>
    <dbReference type="NCBI Taxonomy" id="1069815"/>
    <lineage>
        <taxon>Eukaryota</taxon>
        <taxon>Metazoa</taxon>
        <taxon>Spiralia</taxon>
        <taxon>Lophotrochozoa</taxon>
        <taxon>Mollusca</taxon>
        <taxon>Bivalvia</taxon>
        <taxon>Autobranchia</taxon>
        <taxon>Heteroconchia</taxon>
        <taxon>Palaeoheterodonta</taxon>
        <taxon>Unionida</taxon>
        <taxon>Unionoidea</taxon>
        <taxon>Unionidae</taxon>
        <taxon>Unioninae</taxon>
        <taxon>Sinanodonta</taxon>
    </lineage>
</organism>
<dbReference type="PROSITE" id="PS50041">
    <property type="entry name" value="C_TYPE_LECTIN_2"/>
    <property type="match status" value="1"/>
</dbReference>
<dbReference type="Pfam" id="PF00059">
    <property type="entry name" value="Lectin_C"/>
    <property type="match status" value="1"/>
</dbReference>
<keyword evidence="2" id="KW-0812">Transmembrane</keyword>
<feature type="compositionally biased region" description="Basic and acidic residues" evidence="1">
    <location>
        <begin position="500"/>
        <end position="511"/>
    </location>
</feature>
<dbReference type="SUPFAM" id="SSF56436">
    <property type="entry name" value="C-type lectin-like"/>
    <property type="match status" value="1"/>
</dbReference>
<dbReference type="PANTHER" id="PTHR39069">
    <property type="entry name" value="ECDYSONE-INDUCIBLE GENE E1, ISOFORM A"/>
    <property type="match status" value="1"/>
</dbReference>
<keyword evidence="3" id="KW-0732">Signal</keyword>
<dbReference type="CDD" id="cd00037">
    <property type="entry name" value="CLECT"/>
    <property type="match status" value="1"/>
</dbReference>
<dbReference type="InterPro" id="IPR000742">
    <property type="entry name" value="EGF"/>
</dbReference>
<dbReference type="Pfam" id="PF01683">
    <property type="entry name" value="EB"/>
    <property type="match status" value="1"/>
</dbReference>
<dbReference type="InterPro" id="IPR001304">
    <property type="entry name" value="C-type_lectin-like"/>
</dbReference>